<dbReference type="InterPro" id="IPR050114">
    <property type="entry name" value="UPF0173_UPF0282_UlaG_hydrolase"/>
</dbReference>
<organism evidence="3 4">
    <name type="scientific">Bacillus salitolerans</name>
    <dbReference type="NCBI Taxonomy" id="1437434"/>
    <lineage>
        <taxon>Bacteria</taxon>
        <taxon>Bacillati</taxon>
        <taxon>Bacillota</taxon>
        <taxon>Bacilli</taxon>
        <taxon>Bacillales</taxon>
        <taxon>Bacillaceae</taxon>
        <taxon>Bacillus</taxon>
    </lineage>
</organism>
<evidence type="ECO:0000313" key="4">
    <source>
        <dbReference type="Proteomes" id="UP001597214"/>
    </source>
</evidence>
<dbReference type="PANTHER" id="PTHR43546:SF9">
    <property type="entry name" value="L-ASCORBATE-6-PHOSPHATE LACTONASE ULAG-RELATED"/>
    <property type="match status" value="1"/>
</dbReference>
<sequence>MKILQIRNATLLVHYGGKKILVDPFLANKGVFPAFPHTPNQDVNNPTVDLPPSIDLNEILNVDAVIITHLHPDHFDSKAKELLRKDILIFAQPGDVEAIREDGFTNVQGVPDSLMWEELTISRTSGRHGVGEIGALMGEVSGFVFHSNLDKPLYMAGDTIWCEEVSQAIERYQPGVMVVNGGAAQFLEGPITMTKEDIVETSKVMGSGLVLVSHMEALNHCLLSREELSNYLLKMEMNKNIFILEDGEMVVA</sequence>
<feature type="domain" description="Metallo-beta-lactamase" evidence="2">
    <location>
        <begin position="20"/>
        <end position="215"/>
    </location>
</feature>
<name>A0ABW4LWJ3_9BACI</name>
<evidence type="ECO:0000259" key="2">
    <source>
        <dbReference type="Pfam" id="PF12706"/>
    </source>
</evidence>
<proteinExistence type="predicted"/>
<dbReference type="Gene3D" id="3.60.15.10">
    <property type="entry name" value="Ribonuclease Z/Hydroxyacylglutathione hydrolase-like"/>
    <property type="match status" value="1"/>
</dbReference>
<dbReference type="Pfam" id="PF12706">
    <property type="entry name" value="Lactamase_B_2"/>
    <property type="match status" value="1"/>
</dbReference>
<comment type="caution">
    <text evidence="3">The sequence shown here is derived from an EMBL/GenBank/DDBJ whole genome shotgun (WGS) entry which is preliminary data.</text>
</comment>
<dbReference type="InterPro" id="IPR036866">
    <property type="entry name" value="RibonucZ/Hydroxyglut_hydro"/>
</dbReference>
<dbReference type="PANTHER" id="PTHR43546">
    <property type="entry name" value="UPF0173 METAL-DEPENDENT HYDROLASE MJ1163-RELATED"/>
    <property type="match status" value="1"/>
</dbReference>
<keyword evidence="4" id="KW-1185">Reference proteome</keyword>
<dbReference type="RefSeq" id="WP_377930700.1">
    <property type="nucleotide sequence ID" value="NZ_JBHUEM010000055.1"/>
</dbReference>
<reference evidence="4" key="1">
    <citation type="journal article" date="2019" name="Int. J. Syst. Evol. Microbiol.">
        <title>The Global Catalogue of Microorganisms (GCM) 10K type strain sequencing project: providing services to taxonomists for standard genome sequencing and annotation.</title>
        <authorList>
            <consortium name="The Broad Institute Genomics Platform"/>
            <consortium name="The Broad Institute Genome Sequencing Center for Infectious Disease"/>
            <person name="Wu L."/>
            <person name="Ma J."/>
        </authorList>
    </citation>
    <scope>NUCLEOTIDE SEQUENCE [LARGE SCALE GENOMIC DNA]</scope>
    <source>
        <strain evidence="4">CCUG 49339</strain>
    </source>
</reference>
<dbReference type="EMBL" id="JBHUEM010000055">
    <property type="protein sequence ID" value="MFD1739458.1"/>
    <property type="molecule type" value="Genomic_DNA"/>
</dbReference>
<keyword evidence="1" id="KW-0378">Hydrolase</keyword>
<dbReference type="Proteomes" id="UP001597214">
    <property type="component" value="Unassembled WGS sequence"/>
</dbReference>
<gene>
    <name evidence="3" type="ORF">ACFSCX_23535</name>
</gene>
<protein>
    <submittedName>
        <fullName evidence="3">MBL fold metallo-hydrolase</fullName>
    </submittedName>
</protein>
<evidence type="ECO:0000256" key="1">
    <source>
        <dbReference type="ARBA" id="ARBA00022801"/>
    </source>
</evidence>
<evidence type="ECO:0000313" key="3">
    <source>
        <dbReference type="EMBL" id="MFD1739458.1"/>
    </source>
</evidence>
<dbReference type="InterPro" id="IPR001279">
    <property type="entry name" value="Metallo-B-lactamas"/>
</dbReference>
<dbReference type="SUPFAM" id="SSF56281">
    <property type="entry name" value="Metallo-hydrolase/oxidoreductase"/>
    <property type="match status" value="1"/>
</dbReference>
<accession>A0ABW4LWJ3</accession>